<dbReference type="InterPro" id="IPR002403">
    <property type="entry name" value="Cyt_P450_E_grp-IV"/>
</dbReference>
<evidence type="ECO:0000256" key="1">
    <source>
        <dbReference type="ARBA" id="ARBA00001971"/>
    </source>
</evidence>
<comment type="cofactor">
    <cofactor evidence="1 6">
        <name>heme</name>
        <dbReference type="ChEBI" id="CHEBI:30413"/>
    </cofactor>
</comment>
<dbReference type="Gene3D" id="1.10.630.10">
    <property type="entry name" value="Cytochrome P450"/>
    <property type="match status" value="1"/>
</dbReference>
<evidence type="ECO:0000256" key="6">
    <source>
        <dbReference type="PIRSR" id="PIRSR602403-1"/>
    </source>
</evidence>
<accession>A0A409W791</accession>
<sequence>MTRWLVVVSGPQMVDDVRRANDDYMSLDASEFEMLQAKYTVGKAFHSDPWHANFLRAPLTKYLSHQHEAIKEEVFSAARDVFQTVGPDGFQLAAHDIAKKIIARASSRMFVGLPLCRNPDYLHLSEKFTMDVFLSSHIINVFPKVLHPLLGRLIAGKVTKTVKRVEVYVRPLIEAYMKQKMQQEGKGDNGIGKLVTWMIDEAMASGRPINTDDFTRRILGTNFVSIGAMAAVLTDSLFNLAAYPEYASPLRKEIESVVGAEGWNKSSAAKMVKVDSFMKETQRLGTGGSTGNRKLMKDFTFSNGEFLPAGTYLAFANHATHRDQELYNNPTEFRGFRFSDVAPEEVDDPKHQMVSLTPENLIFGSGRHACPGRFFAAFVLKIAFAYIVLNYDVEFPENGCLPDHWWFQTVCLPDVKAELVFKKRLQMG</sequence>
<keyword evidence="9" id="KW-1185">Reference proteome</keyword>
<dbReference type="PROSITE" id="PS00086">
    <property type="entry name" value="CYTOCHROME_P450"/>
    <property type="match status" value="1"/>
</dbReference>
<dbReference type="InterPro" id="IPR017972">
    <property type="entry name" value="Cyt_P450_CS"/>
</dbReference>
<dbReference type="Pfam" id="PF00067">
    <property type="entry name" value="p450"/>
    <property type="match status" value="1"/>
</dbReference>
<evidence type="ECO:0008006" key="10">
    <source>
        <dbReference type="Google" id="ProtNLM"/>
    </source>
</evidence>
<dbReference type="InterPro" id="IPR036396">
    <property type="entry name" value="Cyt_P450_sf"/>
</dbReference>
<evidence type="ECO:0000256" key="4">
    <source>
        <dbReference type="ARBA" id="ARBA00023002"/>
    </source>
</evidence>
<dbReference type="InParanoid" id="A0A409W791"/>
<name>A0A409W791_9AGAR</name>
<keyword evidence="4 7" id="KW-0560">Oxidoreductase</keyword>
<dbReference type="AlphaFoldDB" id="A0A409W791"/>
<dbReference type="GO" id="GO:0005506">
    <property type="term" value="F:iron ion binding"/>
    <property type="evidence" value="ECO:0007669"/>
    <property type="project" value="InterPro"/>
</dbReference>
<dbReference type="InterPro" id="IPR001128">
    <property type="entry name" value="Cyt_P450"/>
</dbReference>
<comment type="caution">
    <text evidence="8">The sequence shown here is derived from an EMBL/GenBank/DDBJ whole genome shotgun (WGS) entry which is preliminary data.</text>
</comment>
<dbReference type="Proteomes" id="UP000284706">
    <property type="component" value="Unassembled WGS sequence"/>
</dbReference>
<protein>
    <recommendedName>
        <fullName evidence="10">Cytochrome P450</fullName>
    </recommendedName>
</protein>
<keyword evidence="3 6" id="KW-0479">Metal-binding</keyword>
<keyword evidence="7" id="KW-0503">Monooxygenase</keyword>
<gene>
    <name evidence="8" type="ORF">CVT26_000690</name>
</gene>
<evidence type="ECO:0000256" key="2">
    <source>
        <dbReference type="ARBA" id="ARBA00010617"/>
    </source>
</evidence>
<dbReference type="GO" id="GO:0004497">
    <property type="term" value="F:monooxygenase activity"/>
    <property type="evidence" value="ECO:0007669"/>
    <property type="project" value="UniProtKB-KW"/>
</dbReference>
<evidence type="ECO:0000313" key="9">
    <source>
        <dbReference type="Proteomes" id="UP000284706"/>
    </source>
</evidence>
<organism evidence="8 9">
    <name type="scientific">Gymnopilus dilepis</name>
    <dbReference type="NCBI Taxonomy" id="231916"/>
    <lineage>
        <taxon>Eukaryota</taxon>
        <taxon>Fungi</taxon>
        <taxon>Dikarya</taxon>
        <taxon>Basidiomycota</taxon>
        <taxon>Agaricomycotina</taxon>
        <taxon>Agaricomycetes</taxon>
        <taxon>Agaricomycetidae</taxon>
        <taxon>Agaricales</taxon>
        <taxon>Agaricineae</taxon>
        <taxon>Hymenogastraceae</taxon>
        <taxon>Gymnopilus</taxon>
    </lineage>
</organism>
<feature type="binding site" description="axial binding residue" evidence="6">
    <location>
        <position position="370"/>
    </location>
    <ligand>
        <name>heme</name>
        <dbReference type="ChEBI" id="CHEBI:30413"/>
    </ligand>
    <ligandPart>
        <name>Fe</name>
        <dbReference type="ChEBI" id="CHEBI:18248"/>
    </ligandPart>
</feature>
<dbReference type="GO" id="GO:0020037">
    <property type="term" value="F:heme binding"/>
    <property type="evidence" value="ECO:0007669"/>
    <property type="project" value="InterPro"/>
</dbReference>
<dbReference type="OrthoDB" id="1055148at2759"/>
<keyword evidence="5 6" id="KW-0408">Iron</keyword>
<evidence type="ECO:0000256" key="3">
    <source>
        <dbReference type="ARBA" id="ARBA00022723"/>
    </source>
</evidence>
<comment type="similarity">
    <text evidence="2 7">Belongs to the cytochrome P450 family.</text>
</comment>
<keyword evidence="6 7" id="KW-0349">Heme</keyword>
<evidence type="ECO:0000256" key="7">
    <source>
        <dbReference type="RuleBase" id="RU000461"/>
    </source>
</evidence>
<evidence type="ECO:0000256" key="5">
    <source>
        <dbReference type="ARBA" id="ARBA00023004"/>
    </source>
</evidence>
<proteinExistence type="inferred from homology"/>
<dbReference type="CDD" id="cd11041">
    <property type="entry name" value="CYP503A1-like"/>
    <property type="match status" value="1"/>
</dbReference>
<dbReference type="PANTHER" id="PTHR46206">
    <property type="entry name" value="CYTOCHROME P450"/>
    <property type="match status" value="1"/>
</dbReference>
<dbReference type="EMBL" id="NHYE01005345">
    <property type="protein sequence ID" value="PPQ74372.1"/>
    <property type="molecule type" value="Genomic_DNA"/>
</dbReference>
<dbReference type="SUPFAM" id="SSF48264">
    <property type="entry name" value="Cytochrome P450"/>
    <property type="match status" value="1"/>
</dbReference>
<evidence type="ECO:0000313" key="8">
    <source>
        <dbReference type="EMBL" id="PPQ74372.1"/>
    </source>
</evidence>
<dbReference type="PRINTS" id="PR00465">
    <property type="entry name" value="EP450IV"/>
</dbReference>
<dbReference type="GO" id="GO:0016705">
    <property type="term" value="F:oxidoreductase activity, acting on paired donors, with incorporation or reduction of molecular oxygen"/>
    <property type="evidence" value="ECO:0007669"/>
    <property type="project" value="InterPro"/>
</dbReference>
<dbReference type="STRING" id="231916.A0A409W791"/>
<reference evidence="8 9" key="1">
    <citation type="journal article" date="2018" name="Evol. Lett.">
        <title>Horizontal gene cluster transfer increased hallucinogenic mushroom diversity.</title>
        <authorList>
            <person name="Reynolds H.T."/>
            <person name="Vijayakumar V."/>
            <person name="Gluck-Thaler E."/>
            <person name="Korotkin H.B."/>
            <person name="Matheny P.B."/>
            <person name="Slot J.C."/>
        </authorList>
    </citation>
    <scope>NUCLEOTIDE SEQUENCE [LARGE SCALE GENOMIC DNA]</scope>
    <source>
        <strain evidence="8 9">SRW20</strain>
    </source>
</reference>